<dbReference type="PROSITE" id="PS51819">
    <property type="entry name" value="VOC"/>
    <property type="match status" value="1"/>
</dbReference>
<name>A0A7Y0QH30_CELFI</name>
<dbReference type="Gene3D" id="3.10.180.10">
    <property type="entry name" value="2,3-Dihydroxybiphenyl 1,2-Dioxygenase, domain 1"/>
    <property type="match status" value="1"/>
</dbReference>
<dbReference type="InterPro" id="IPR004360">
    <property type="entry name" value="Glyas_Fos-R_dOase_dom"/>
</dbReference>
<protein>
    <submittedName>
        <fullName evidence="2">VOC family protein</fullName>
    </submittedName>
</protein>
<dbReference type="SUPFAM" id="SSF54593">
    <property type="entry name" value="Glyoxalase/Bleomycin resistance protein/Dihydroxybiphenyl dioxygenase"/>
    <property type="match status" value="1"/>
</dbReference>
<keyword evidence="3" id="KW-1185">Reference proteome</keyword>
<sequence length="130" mass="14066">MLSDHRPVPTIAVRDLDRAREFYEGVLGFSPTGDAPDGVLYRAGDGAFLVYPSAYAGTNKATAMFFPVHADRFDAEVAELRSKGLTFQTFDLDGMTWDDGVASAGPMRAVWFEDPDGNILNVETSPESGA</sequence>
<dbReference type="EMBL" id="JABCJJ010000004">
    <property type="protein sequence ID" value="NMR19454.1"/>
    <property type="molecule type" value="Genomic_DNA"/>
</dbReference>
<dbReference type="Proteomes" id="UP000562124">
    <property type="component" value="Unassembled WGS sequence"/>
</dbReference>
<dbReference type="Pfam" id="PF00903">
    <property type="entry name" value="Glyoxalase"/>
    <property type="match status" value="1"/>
</dbReference>
<dbReference type="InterPro" id="IPR029068">
    <property type="entry name" value="Glyas_Bleomycin-R_OHBP_Dase"/>
</dbReference>
<gene>
    <name evidence="2" type="ORF">HIR71_04325</name>
</gene>
<reference evidence="2 3" key="1">
    <citation type="submission" date="2020-04" db="EMBL/GenBank/DDBJ databases">
        <title>Sequencing and Assembly of C. fimi.</title>
        <authorList>
            <person name="Ramsey A.R."/>
        </authorList>
    </citation>
    <scope>NUCLEOTIDE SEQUENCE [LARGE SCALE GENOMIC DNA]</scope>
    <source>
        <strain evidence="2 3">SB</strain>
    </source>
</reference>
<feature type="domain" description="VOC" evidence="1">
    <location>
        <begin position="3"/>
        <end position="125"/>
    </location>
</feature>
<dbReference type="RefSeq" id="WP_169323763.1">
    <property type="nucleotide sequence ID" value="NZ_JABCJJ010000004.1"/>
</dbReference>
<proteinExistence type="predicted"/>
<dbReference type="InterPro" id="IPR037523">
    <property type="entry name" value="VOC_core"/>
</dbReference>
<evidence type="ECO:0000313" key="2">
    <source>
        <dbReference type="EMBL" id="NMR19454.1"/>
    </source>
</evidence>
<comment type="caution">
    <text evidence="2">The sequence shown here is derived from an EMBL/GenBank/DDBJ whole genome shotgun (WGS) entry which is preliminary data.</text>
</comment>
<organism evidence="2 3">
    <name type="scientific">Cellulomonas fimi</name>
    <dbReference type="NCBI Taxonomy" id="1708"/>
    <lineage>
        <taxon>Bacteria</taxon>
        <taxon>Bacillati</taxon>
        <taxon>Actinomycetota</taxon>
        <taxon>Actinomycetes</taxon>
        <taxon>Micrococcales</taxon>
        <taxon>Cellulomonadaceae</taxon>
        <taxon>Cellulomonas</taxon>
    </lineage>
</organism>
<dbReference type="AlphaFoldDB" id="A0A7Y0QH30"/>
<evidence type="ECO:0000313" key="3">
    <source>
        <dbReference type="Proteomes" id="UP000562124"/>
    </source>
</evidence>
<evidence type="ECO:0000259" key="1">
    <source>
        <dbReference type="PROSITE" id="PS51819"/>
    </source>
</evidence>
<accession>A0A7Y0QH30</accession>